<protein>
    <submittedName>
        <fullName evidence="3">Uncharacterized protein</fullName>
    </submittedName>
</protein>
<comment type="subcellular location">
    <subcellularLocation>
        <location evidence="1">Cell membrane</location>
        <topology evidence="1">Multi-pass membrane protein</topology>
    </subcellularLocation>
</comment>
<dbReference type="GO" id="GO:0015087">
    <property type="term" value="F:cobalt ion transmembrane transporter activity"/>
    <property type="evidence" value="ECO:0007669"/>
    <property type="project" value="TreeGrafter"/>
</dbReference>
<feature type="compositionally biased region" description="Basic and acidic residues" evidence="2">
    <location>
        <begin position="38"/>
        <end position="58"/>
    </location>
</feature>
<evidence type="ECO:0000256" key="1">
    <source>
        <dbReference type="ARBA" id="ARBA00004651"/>
    </source>
</evidence>
<feature type="compositionally biased region" description="Low complexity" evidence="2">
    <location>
        <begin position="23"/>
        <end position="33"/>
    </location>
</feature>
<feature type="compositionally biased region" description="Polar residues" evidence="2">
    <location>
        <begin position="1"/>
        <end position="11"/>
    </location>
</feature>
<reference evidence="3 4" key="1">
    <citation type="submission" date="2020-01" db="EMBL/GenBank/DDBJ databases">
        <authorList>
            <consortium name="DOE Joint Genome Institute"/>
            <person name="Haridas S."/>
            <person name="Albert R."/>
            <person name="Binder M."/>
            <person name="Bloem J."/>
            <person name="Labutti K."/>
            <person name="Salamov A."/>
            <person name="Andreopoulos B."/>
            <person name="Baker S.E."/>
            <person name="Barry K."/>
            <person name="Bills G."/>
            <person name="Bluhm B.H."/>
            <person name="Cannon C."/>
            <person name="Castanera R."/>
            <person name="Culley D.E."/>
            <person name="Daum C."/>
            <person name="Ezra D."/>
            <person name="Gonzalez J.B."/>
            <person name="Henrissat B."/>
            <person name="Kuo A."/>
            <person name="Liang C."/>
            <person name="Lipzen A."/>
            <person name="Lutzoni F."/>
            <person name="Magnuson J."/>
            <person name="Mondo S."/>
            <person name="Nolan M."/>
            <person name="Ohm R."/>
            <person name="Pangilinan J."/>
            <person name="Park H.-J.H."/>
            <person name="Ramirez L."/>
            <person name="Alfaro M."/>
            <person name="Sun H."/>
            <person name="Tritt A."/>
            <person name="Yoshinaga Y."/>
            <person name="Zwiers L.-H.L."/>
            <person name="Turgeon B.G."/>
            <person name="Goodwin S.B."/>
            <person name="Spatafora J.W."/>
            <person name="Crous P.W."/>
            <person name="Grigoriev I.V."/>
        </authorList>
    </citation>
    <scope>NUCLEOTIDE SEQUENCE [LARGE SCALE GENOMIC DNA]</scope>
    <source>
        <strain evidence="3 4">CBS 611.86</strain>
    </source>
</reference>
<keyword evidence="4" id="KW-1185">Reference proteome</keyword>
<dbReference type="InterPro" id="IPR045861">
    <property type="entry name" value="CorA_cytoplasmic_dom"/>
</dbReference>
<dbReference type="GO" id="GO:0050897">
    <property type="term" value="F:cobalt ion binding"/>
    <property type="evidence" value="ECO:0007669"/>
    <property type="project" value="TreeGrafter"/>
</dbReference>
<name>A0A7C8M8C0_9PLEO</name>
<feature type="region of interest" description="Disordered" evidence="2">
    <location>
        <begin position="1"/>
        <end position="116"/>
    </location>
</feature>
<feature type="compositionally biased region" description="Polar residues" evidence="2">
    <location>
        <begin position="72"/>
        <end position="83"/>
    </location>
</feature>
<organism evidence="3 4">
    <name type="scientific">Massariosphaeria phaeospora</name>
    <dbReference type="NCBI Taxonomy" id="100035"/>
    <lineage>
        <taxon>Eukaryota</taxon>
        <taxon>Fungi</taxon>
        <taxon>Dikarya</taxon>
        <taxon>Ascomycota</taxon>
        <taxon>Pezizomycotina</taxon>
        <taxon>Dothideomycetes</taxon>
        <taxon>Pleosporomycetidae</taxon>
        <taxon>Pleosporales</taxon>
        <taxon>Pleosporales incertae sedis</taxon>
        <taxon>Massariosphaeria</taxon>
    </lineage>
</organism>
<dbReference type="PANTHER" id="PTHR46494:SF1">
    <property type="entry name" value="CORA FAMILY METAL ION TRANSPORTER (EUROFUNG)"/>
    <property type="match status" value="1"/>
</dbReference>
<dbReference type="GO" id="GO:0015095">
    <property type="term" value="F:magnesium ion transmembrane transporter activity"/>
    <property type="evidence" value="ECO:0007669"/>
    <property type="project" value="TreeGrafter"/>
</dbReference>
<dbReference type="OrthoDB" id="165352at2759"/>
<feature type="compositionally biased region" description="Basic residues" evidence="2">
    <location>
        <begin position="86"/>
        <end position="100"/>
    </location>
</feature>
<dbReference type="GO" id="GO:0000287">
    <property type="term" value="F:magnesium ion binding"/>
    <property type="evidence" value="ECO:0007669"/>
    <property type="project" value="TreeGrafter"/>
</dbReference>
<dbReference type="AlphaFoldDB" id="A0A7C8M8C0"/>
<sequence length="216" mass="24198">MTAPGTTSVQDFASPPSPRNGGSTSTAADTSTAPGRLRFADDELHVDTKLDEQTRERSASAASPPAPDDGNSVLSPSRFSFDSTLRRRPTRTNTLRRYHSPTRPTWEEAGAEPGVDTERESLQGIQYSHLQEHCDITVLDFSDEKVDCHALDNTNLEDFLEKPKEPDTCRWINVNGLSWDVIRTLGNHKELHRLAIEDLMNTRGRTKVDWYSDQAF</sequence>
<evidence type="ECO:0000313" key="3">
    <source>
        <dbReference type="EMBL" id="KAF2871536.1"/>
    </source>
</evidence>
<evidence type="ECO:0000313" key="4">
    <source>
        <dbReference type="Proteomes" id="UP000481861"/>
    </source>
</evidence>
<dbReference type="Proteomes" id="UP000481861">
    <property type="component" value="Unassembled WGS sequence"/>
</dbReference>
<comment type="caution">
    <text evidence="3">The sequence shown here is derived from an EMBL/GenBank/DDBJ whole genome shotgun (WGS) entry which is preliminary data.</text>
</comment>
<evidence type="ECO:0000256" key="2">
    <source>
        <dbReference type="SAM" id="MobiDB-lite"/>
    </source>
</evidence>
<proteinExistence type="predicted"/>
<dbReference type="PANTHER" id="PTHR46494">
    <property type="entry name" value="CORA FAMILY METAL ION TRANSPORTER (EUROFUNG)"/>
    <property type="match status" value="1"/>
</dbReference>
<dbReference type="GO" id="GO:0005886">
    <property type="term" value="C:plasma membrane"/>
    <property type="evidence" value="ECO:0007669"/>
    <property type="project" value="UniProtKB-SubCell"/>
</dbReference>
<dbReference type="Gene3D" id="3.30.460.20">
    <property type="entry name" value="CorA soluble domain-like"/>
    <property type="match status" value="1"/>
</dbReference>
<dbReference type="SUPFAM" id="SSF143865">
    <property type="entry name" value="CorA soluble domain-like"/>
    <property type="match status" value="1"/>
</dbReference>
<accession>A0A7C8M8C0</accession>
<gene>
    <name evidence="3" type="ORF">BDV95DRAFT_42923</name>
</gene>
<dbReference type="EMBL" id="JAADJZ010000011">
    <property type="protein sequence ID" value="KAF2871536.1"/>
    <property type="molecule type" value="Genomic_DNA"/>
</dbReference>